<dbReference type="AlphaFoldDB" id="A0A9P0ISR9"/>
<dbReference type="PANTHER" id="PTHR22954:SF3">
    <property type="entry name" value="PROTEIN CBG08539"/>
    <property type="match status" value="1"/>
</dbReference>
<feature type="region of interest" description="Disordered" evidence="1">
    <location>
        <begin position="96"/>
        <end position="119"/>
    </location>
</feature>
<gene>
    <name evidence="2" type="ORF">APHIGO_LOCUS3038</name>
</gene>
<proteinExistence type="predicted"/>
<accession>A0A9P0ISR9</accession>
<reference evidence="2" key="2">
    <citation type="submission" date="2022-10" db="EMBL/GenBank/DDBJ databases">
        <authorList>
            <consortium name="ENA_rothamsted_submissions"/>
            <consortium name="culmorum"/>
            <person name="King R."/>
        </authorList>
    </citation>
    <scope>NUCLEOTIDE SEQUENCE</scope>
</reference>
<sequence length="322" mass="36953">MAAELRDLVSRRGVMKRQITAFQKFFDNGNFSNPSTVMELGMRTTRLEAAYGDFLNSQTRIEILDPREEQLEERLAVETAYYETISPAMVFLESTKTNQRRASEASSRQGSADNMGRYDTQSTIRLPPISLPEFNGDYKQWLSYRDTFESLVHSNNHLPDIQKLHYLKSSLKNEAAQVIESLETSSANYVSAWEQLRERYDNNRKMVGIHIHAVCSMSPIAIASSVNLRRHQNGLNSHLRALKALKLPVEHWDALVIHLMVEKLDVESHRLWESSRSSDSLPSMQDYLTFLNQRCLILESIETRSTYGQAARPTSYDDNTNQ</sequence>
<dbReference type="InterPro" id="IPR005312">
    <property type="entry name" value="DUF1759"/>
</dbReference>
<evidence type="ECO:0000313" key="2">
    <source>
        <dbReference type="EMBL" id="CAH1715081.1"/>
    </source>
</evidence>
<dbReference type="EMBL" id="OU899034">
    <property type="protein sequence ID" value="CAH1715081.1"/>
    <property type="molecule type" value="Genomic_DNA"/>
</dbReference>
<evidence type="ECO:0000256" key="1">
    <source>
        <dbReference type="SAM" id="MobiDB-lite"/>
    </source>
</evidence>
<dbReference type="PANTHER" id="PTHR22954">
    <property type="entry name" value="RETROVIRAL PROTEASE-RELATED"/>
    <property type="match status" value="1"/>
</dbReference>
<name>A0A9P0ISR9_APHGO</name>
<evidence type="ECO:0000313" key="3">
    <source>
        <dbReference type="Proteomes" id="UP001154329"/>
    </source>
</evidence>
<organism evidence="2 3">
    <name type="scientific">Aphis gossypii</name>
    <name type="common">Cotton aphid</name>
    <dbReference type="NCBI Taxonomy" id="80765"/>
    <lineage>
        <taxon>Eukaryota</taxon>
        <taxon>Metazoa</taxon>
        <taxon>Ecdysozoa</taxon>
        <taxon>Arthropoda</taxon>
        <taxon>Hexapoda</taxon>
        <taxon>Insecta</taxon>
        <taxon>Pterygota</taxon>
        <taxon>Neoptera</taxon>
        <taxon>Paraneoptera</taxon>
        <taxon>Hemiptera</taxon>
        <taxon>Sternorrhyncha</taxon>
        <taxon>Aphidomorpha</taxon>
        <taxon>Aphidoidea</taxon>
        <taxon>Aphididae</taxon>
        <taxon>Aphidini</taxon>
        <taxon>Aphis</taxon>
        <taxon>Aphis</taxon>
    </lineage>
</organism>
<protein>
    <submittedName>
        <fullName evidence="2">Uncharacterized protein</fullName>
    </submittedName>
</protein>
<keyword evidence="3" id="KW-1185">Reference proteome</keyword>
<dbReference type="Pfam" id="PF03564">
    <property type="entry name" value="DUF1759"/>
    <property type="match status" value="1"/>
</dbReference>
<reference evidence="2" key="1">
    <citation type="submission" date="2022-02" db="EMBL/GenBank/DDBJ databases">
        <authorList>
            <person name="King R."/>
        </authorList>
    </citation>
    <scope>NUCLEOTIDE SEQUENCE</scope>
</reference>
<dbReference type="Proteomes" id="UP001154329">
    <property type="component" value="Chromosome 1"/>
</dbReference>